<dbReference type="Gene3D" id="3.40.50.720">
    <property type="entry name" value="NAD(P)-binding Rossmann-like Domain"/>
    <property type="match status" value="1"/>
</dbReference>
<dbReference type="AlphaFoldDB" id="D3F393"/>
<reference evidence="6" key="2">
    <citation type="submission" date="2010-01" db="EMBL/GenBank/DDBJ databases">
        <title>The complete genome of Conexibacter woesei DSM 14684.</title>
        <authorList>
            <consortium name="US DOE Joint Genome Institute (JGI-PGF)"/>
            <person name="Lucas S."/>
            <person name="Copeland A."/>
            <person name="Lapidus A."/>
            <person name="Glavina del Rio T."/>
            <person name="Dalin E."/>
            <person name="Tice H."/>
            <person name="Bruce D."/>
            <person name="Goodwin L."/>
            <person name="Pitluck S."/>
            <person name="Kyrpides N."/>
            <person name="Mavromatis K."/>
            <person name="Ivanova N."/>
            <person name="Mikhailova N."/>
            <person name="Chertkov O."/>
            <person name="Brettin T."/>
            <person name="Detter J.C."/>
            <person name="Han C."/>
            <person name="Larimer F."/>
            <person name="Land M."/>
            <person name="Hauser L."/>
            <person name="Markowitz V."/>
            <person name="Cheng J.-F."/>
            <person name="Hugenholtz P."/>
            <person name="Woyke T."/>
            <person name="Wu D."/>
            <person name="Pukall R."/>
            <person name="Steenblock K."/>
            <person name="Schneider S."/>
            <person name="Klenk H.-P."/>
            <person name="Eisen J.A."/>
        </authorList>
    </citation>
    <scope>NUCLEOTIDE SEQUENCE [LARGE SCALE GENOMIC DNA]</scope>
    <source>
        <strain evidence="6">DSM 14684 / CIP 108061 / JCM 11494 / NBRC 100937 / ID131577</strain>
    </source>
</reference>
<dbReference type="InterPro" id="IPR036291">
    <property type="entry name" value="NAD(P)-bd_dom_sf"/>
</dbReference>
<evidence type="ECO:0000256" key="1">
    <source>
        <dbReference type="ARBA" id="ARBA00006484"/>
    </source>
</evidence>
<keyword evidence="6" id="KW-1185">Reference proteome</keyword>
<evidence type="ECO:0000256" key="3">
    <source>
        <dbReference type="SAM" id="Phobius"/>
    </source>
</evidence>
<dbReference type="STRING" id="469383.Cwoe_1947"/>
<keyword evidence="3" id="KW-1133">Transmembrane helix</keyword>
<reference evidence="5 6" key="1">
    <citation type="journal article" date="2010" name="Stand. Genomic Sci.">
        <title>Complete genome sequence of Conexibacter woesei type strain (ID131577).</title>
        <authorList>
            <person name="Pukall R."/>
            <person name="Lapidus A."/>
            <person name="Glavina Del Rio T."/>
            <person name="Copeland A."/>
            <person name="Tice H."/>
            <person name="Cheng J.-F."/>
            <person name="Lucas S."/>
            <person name="Chen F."/>
            <person name="Nolan M."/>
            <person name="Bruce D."/>
            <person name="Goodwin L."/>
            <person name="Pitluck S."/>
            <person name="Mavromatis K."/>
            <person name="Ivanova N."/>
            <person name="Ovchinnikova G."/>
            <person name="Pati A."/>
            <person name="Chen A."/>
            <person name="Palaniappan K."/>
            <person name="Land M."/>
            <person name="Hauser L."/>
            <person name="Chang Y.-J."/>
            <person name="Jeffries C.D."/>
            <person name="Chain P."/>
            <person name="Meincke L."/>
            <person name="Sims D."/>
            <person name="Brettin T."/>
            <person name="Detter J.C."/>
            <person name="Rohde M."/>
            <person name="Goeker M."/>
            <person name="Bristow J."/>
            <person name="Eisen J.A."/>
            <person name="Markowitz V."/>
            <person name="Kyrpides N.C."/>
            <person name="Klenk H.-P."/>
            <person name="Hugenholtz P."/>
        </authorList>
    </citation>
    <scope>NUCLEOTIDE SEQUENCE [LARGE SCALE GENOMIC DNA]</scope>
    <source>
        <strain evidence="6">DSM 14684 / CIP 108061 / JCM 11494 / NBRC 100937 / ID131577</strain>
    </source>
</reference>
<dbReference type="GO" id="GO:0030497">
    <property type="term" value="P:fatty acid elongation"/>
    <property type="evidence" value="ECO:0007669"/>
    <property type="project" value="TreeGrafter"/>
</dbReference>
<dbReference type="PANTHER" id="PTHR42760">
    <property type="entry name" value="SHORT-CHAIN DEHYDROGENASES/REDUCTASES FAMILY MEMBER"/>
    <property type="match status" value="1"/>
</dbReference>
<proteinExistence type="inferred from homology"/>
<dbReference type="EMBL" id="CP001854">
    <property type="protein sequence ID" value="ADB50373.1"/>
    <property type="molecule type" value="Genomic_DNA"/>
</dbReference>
<keyword evidence="3" id="KW-0472">Membrane</keyword>
<dbReference type="eggNOG" id="COG1028">
    <property type="taxonomic scope" value="Bacteria"/>
</dbReference>
<evidence type="ECO:0000313" key="6">
    <source>
        <dbReference type="Proteomes" id="UP000008229"/>
    </source>
</evidence>
<dbReference type="InterPro" id="IPR057326">
    <property type="entry name" value="KR_dom"/>
</dbReference>
<protein>
    <submittedName>
        <fullName evidence="5">Short-chain dehydrogenase/reductase SDR</fullName>
    </submittedName>
</protein>
<gene>
    <name evidence="5" type="ordered locus">Cwoe_1947</name>
</gene>
<comment type="similarity">
    <text evidence="1">Belongs to the short-chain dehydrogenases/reductases (SDR) family.</text>
</comment>
<dbReference type="PRINTS" id="PR00081">
    <property type="entry name" value="GDHRDH"/>
</dbReference>
<dbReference type="FunFam" id="3.40.50.720:FF:000173">
    <property type="entry name" value="3-oxoacyl-[acyl-carrier protein] reductase"/>
    <property type="match status" value="1"/>
</dbReference>
<dbReference type="SUPFAM" id="SSF51735">
    <property type="entry name" value="NAD(P)-binding Rossmann-fold domains"/>
    <property type="match status" value="1"/>
</dbReference>
<dbReference type="OrthoDB" id="7064009at2"/>
<name>D3F393_CONWI</name>
<feature type="transmembrane region" description="Helical" evidence="3">
    <location>
        <begin position="6"/>
        <end position="25"/>
    </location>
</feature>
<accession>D3F393</accession>
<dbReference type="GO" id="GO:0016616">
    <property type="term" value="F:oxidoreductase activity, acting on the CH-OH group of donors, NAD or NADP as acceptor"/>
    <property type="evidence" value="ECO:0007669"/>
    <property type="project" value="TreeGrafter"/>
</dbReference>
<evidence type="ECO:0000313" key="5">
    <source>
        <dbReference type="EMBL" id="ADB50373.1"/>
    </source>
</evidence>
<dbReference type="Proteomes" id="UP000008229">
    <property type="component" value="Chromosome"/>
</dbReference>
<organism evidence="5 6">
    <name type="scientific">Conexibacter woesei (strain DSM 14684 / CCUG 47730 / CIP 108061 / JCM 11494 / NBRC 100937 / ID131577)</name>
    <dbReference type="NCBI Taxonomy" id="469383"/>
    <lineage>
        <taxon>Bacteria</taxon>
        <taxon>Bacillati</taxon>
        <taxon>Actinomycetota</taxon>
        <taxon>Thermoleophilia</taxon>
        <taxon>Solirubrobacterales</taxon>
        <taxon>Conexibacteraceae</taxon>
        <taxon>Conexibacter</taxon>
    </lineage>
</organism>
<sequence precursor="true">MSAPAVTVVVGGASGIGLATAGLLARAGRRLAILDRSERLAQVAAQLREAGAVECATHAVDVTDAEAVTGVADAIGARHAVAGLVNSAGVLQLGSIAEVTPADWDRVLDVNLRGVFNTCRAFLPQLERARGAIVNVSSVSGRTRSIYSAPNYVASKAGVIGLTMVLAAQHAQAGVRVNCVAPGIVETPMLADYSEAARERMLAAIPLGRYADAAEVGEVIAFLLSQRASYVTGQTINVNGGQFMQ</sequence>
<dbReference type="PRINTS" id="PR00080">
    <property type="entry name" value="SDRFAMILY"/>
</dbReference>
<dbReference type="KEGG" id="cwo:Cwoe_1947"/>
<dbReference type="HOGENOM" id="CLU_010194_1_3_11"/>
<dbReference type="PROSITE" id="PS00061">
    <property type="entry name" value="ADH_SHORT"/>
    <property type="match status" value="1"/>
</dbReference>
<feature type="domain" description="Ketoreductase" evidence="4">
    <location>
        <begin position="5"/>
        <end position="187"/>
    </location>
</feature>
<dbReference type="PANTHER" id="PTHR42760:SF40">
    <property type="entry name" value="3-OXOACYL-[ACYL-CARRIER-PROTEIN] REDUCTASE, CHLOROPLASTIC"/>
    <property type="match status" value="1"/>
</dbReference>
<keyword evidence="3" id="KW-0812">Transmembrane</keyword>
<dbReference type="InterPro" id="IPR020904">
    <property type="entry name" value="Sc_DH/Rdtase_CS"/>
</dbReference>
<dbReference type="RefSeq" id="WP_012933424.1">
    <property type="nucleotide sequence ID" value="NC_013739.1"/>
</dbReference>
<dbReference type="InterPro" id="IPR002347">
    <property type="entry name" value="SDR_fam"/>
</dbReference>
<dbReference type="SMART" id="SM00822">
    <property type="entry name" value="PKS_KR"/>
    <property type="match status" value="1"/>
</dbReference>
<dbReference type="Pfam" id="PF13561">
    <property type="entry name" value="adh_short_C2"/>
    <property type="match status" value="1"/>
</dbReference>
<keyword evidence="2" id="KW-0560">Oxidoreductase</keyword>
<evidence type="ECO:0000256" key="2">
    <source>
        <dbReference type="ARBA" id="ARBA00023002"/>
    </source>
</evidence>
<evidence type="ECO:0000259" key="4">
    <source>
        <dbReference type="SMART" id="SM00822"/>
    </source>
</evidence>